<dbReference type="EMBL" id="LJGZ01000088">
    <property type="protein sequence ID" value="OEV19138.1"/>
    <property type="molecule type" value="Genomic_DNA"/>
</dbReference>
<reference evidence="1 2" key="1">
    <citation type="journal article" date="2016" name="Front. Microbiol.">
        <title>Comparative Genomics Analysis of Streptomyces Species Reveals Their Adaptation to the Marine Environment and Their Diversity at the Genomic Level.</title>
        <authorList>
            <person name="Tian X."/>
            <person name="Zhang Z."/>
            <person name="Yang T."/>
            <person name="Chen M."/>
            <person name="Li J."/>
            <person name="Chen F."/>
            <person name="Yang J."/>
            <person name="Li W."/>
            <person name="Zhang B."/>
            <person name="Zhang Z."/>
            <person name="Wu J."/>
            <person name="Zhang C."/>
            <person name="Long L."/>
            <person name="Xiao J."/>
        </authorList>
    </citation>
    <scope>NUCLEOTIDE SEQUENCE [LARGE SCALE GENOMIC DNA]</scope>
    <source>
        <strain evidence="1 2">SCSIO M10372</strain>
    </source>
</reference>
<comment type="caution">
    <text evidence="1">The sequence shown here is derived from an EMBL/GenBank/DDBJ whole genome shotgun (WGS) entry which is preliminary data.</text>
</comment>
<evidence type="ECO:0000313" key="2">
    <source>
        <dbReference type="Proteomes" id="UP000175971"/>
    </source>
</evidence>
<organism evidence="1 2">
    <name type="scientific">Streptomyces nanshensis</name>
    <dbReference type="NCBI Taxonomy" id="518642"/>
    <lineage>
        <taxon>Bacteria</taxon>
        <taxon>Bacillati</taxon>
        <taxon>Actinomycetota</taxon>
        <taxon>Actinomycetes</taxon>
        <taxon>Kitasatosporales</taxon>
        <taxon>Streptomycetaceae</taxon>
        <taxon>Streptomyces</taxon>
    </lineage>
</organism>
<gene>
    <name evidence="1" type="ORF">AN221_19675</name>
</gene>
<dbReference type="OrthoDB" id="4226815at2"/>
<name>A0A1E7LSL0_9ACTN</name>
<dbReference type="AlphaFoldDB" id="A0A1E7LSL0"/>
<keyword evidence="2" id="KW-1185">Reference proteome</keyword>
<dbReference type="RefSeq" id="WP_032786094.1">
    <property type="nucleotide sequence ID" value="NZ_LJGZ01000088.1"/>
</dbReference>
<sequence length="109" mass="11690">MPDDVRGALVQRVSGLPDGPLDISWLAAGTPRLPQGRVRLHWEPASHTGWDVTAHLGLATTEVHLASWPAAPDDWPHLVRPTLHEVLGLCAALSVATAALDLSHRLAHV</sequence>
<evidence type="ECO:0000313" key="1">
    <source>
        <dbReference type="EMBL" id="OEV19138.1"/>
    </source>
</evidence>
<dbReference type="GeneID" id="91291852"/>
<dbReference type="Proteomes" id="UP000175971">
    <property type="component" value="Unassembled WGS sequence"/>
</dbReference>
<protein>
    <submittedName>
        <fullName evidence="1">Esterase</fullName>
    </submittedName>
</protein>
<accession>A0A1E7LSL0</accession>
<dbReference type="PATRIC" id="fig|518642.7.peg.715"/>
<proteinExistence type="predicted"/>